<evidence type="ECO:0000256" key="3">
    <source>
        <dbReference type="ARBA" id="ARBA00023002"/>
    </source>
</evidence>
<dbReference type="RefSeq" id="WP_306075097.1">
    <property type="nucleotide sequence ID" value="NZ_JAROBZ020000001.1"/>
</dbReference>
<dbReference type="Gene3D" id="3.50.50.60">
    <property type="entry name" value="FAD/NAD(P)-binding domain"/>
    <property type="match status" value="1"/>
</dbReference>
<keyword evidence="2" id="KW-0784">Thiamine biosynthesis</keyword>
<evidence type="ECO:0000256" key="4">
    <source>
        <dbReference type="ARBA" id="ARBA00049872"/>
    </source>
</evidence>
<dbReference type="GO" id="GO:0043799">
    <property type="term" value="F:glycine oxidase activity"/>
    <property type="evidence" value="ECO:0007669"/>
    <property type="project" value="UniProtKB-EC"/>
</dbReference>
<dbReference type="Gene3D" id="3.30.9.10">
    <property type="entry name" value="D-Amino Acid Oxidase, subunit A, domain 2"/>
    <property type="match status" value="1"/>
</dbReference>
<evidence type="ECO:0000256" key="2">
    <source>
        <dbReference type="ARBA" id="ARBA00022977"/>
    </source>
</evidence>
<evidence type="ECO:0000259" key="6">
    <source>
        <dbReference type="Pfam" id="PF01266"/>
    </source>
</evidence>
<sequence>MNKIENSFDVAVIGGGINGASIAYQLSKIGRKVIIIEKNQLGCEASSAAAGMLAAQAELEQDGPLFQMALKSQKMFSDFSCELFEYSGVDIEYVNKGMYKIAESEEIAVEVKKQVTFQRKWDPAIKWLDTKELREMEPSLSTSLAGGMYLPNDGHVQPAKLTQAFAKAAVHFGAEIRQHTEVLSFKFENSQVKGVITTNGIVNCDQVVVATGAWSAKLMRESGIDISVYPVKGECFSIRTERPIINTTIFSDKRCYLVPKRNGEIYIGATMIEDTYDHSVTPKGIARLIERATQLVPQIKDAAWERVWSGIRPQTGDGLPYIGEHPRWKGLFVATGHFRNGILLSPITGKLVADLVTGNVLDDALLSAFQLERHKETVQ</sequence>
<dbReference type="NCBIfam" id="TIGR02352">
    <property type="entry name" value="thiamin_ThiO"/>
    <property type="match status" value="1"/>
</dbReference>
<evidence type="ECO:0000313" key="7">
    <source>
        <dbReference type="EMBL" id="MFB3167573.1"/>
    </source>
</evidence>
<evidence type="ECO:0000256" key="5">
    <source>
        <dbReference type="ARBA" id="ARBA00050018"/>
    </source>
</evidence>
<dbReference type="SUPFAM" id="SSF51905">
    <property type="entry name" value="FAD/NAD(P)-binding domain"/>
    <property type="match status" value="1"/>
</dbReference>
<dbReference type="PANTHER" id="PTHR13847:SF289">
    <property type="entry name" value="GLYCINE OXIDASE"/>
    <property type="match status" value="1"/>
</dbReference>
<comment type="caution">
    <text evidence="7">The sequence shown here is derived from an EMBL/GenBank/DDBJ whole genome shotgun (WGS) entry which is preliminary data.</text>
</comment>
<dbReference type="EC" id="1.4.3.19" evidence="5"/>
<dbReference type="Proteomes" id="UP001241748">
    <property type="component" value="Unassembled WGS sequence"/>
</dbReference>
<organism evidence="7 8">
    <name type="scientific">Neobacillus driksii</name>
    <dbReference type="NCBI Taxonomy" id="3035913"/>
    <lineage>
        <taxon>Bacteria</taxon>
        <taxon>Bacillati</taxon>
        <taxon>Bacillota</taxon>
        <taxon>Bacilli</taxon>
        <taxon>Bacillales</taxon>
        <taxon>Bacillaceae</taxon>
        <taxon>Neobacillus</taxon>
    </lineage>
</organism>
<keyword evidence="3 7" id="KW-0560">Oxidoreductase</keyword>
<dbReference type="InterPro" id="IPR006076">
    <property type="entry name" value="FAD-dep_OxRdtase"/>
</dbReference>
<dbReference type="InterPro" id="IPR036188">
    <property type="entry name" value="FAD/NAD-bd_sf"/>
</dbReference>
<evidence type="ECO:0000313" key="8">
    <source>
        <dbReference type="Proteomes" id="UP001241748"/>
    </source>
</evidence>
<dbReference type="InterPro" id="IPR012727">
    <property type="entry name" value="Gly_oxidase_ThiO"/>
</dbReference>
<evidence type="ECO:0000256" key="1">
    <source>
        <dbReference type="ARBA" id="ARBA00004948"/>
    </source>
</evidence>
<gene>
    <name evidence="7" type="primary">thiO</name>
    <name evidence="7" type="ORF">P5G62_010675</name>
</gene>
<comment type="catalytic activity">
    <reaction evidence="4">
        <text>glycine + O2 + H2O = glyoxylate + H2O2 + NH4(+)</text>
        <dbReference type="Rhea" id="RHEA:11532"/>
        <dbReference type="ChEBI" id="CHEBI:15377"/>
        <dbReference type="ChEBI" id="CHEBI:15379"/>
        <dbReference type="ChEBI" id="CHEBI:16240"/>
        <dbReference type="ChEBI" id="CHEBI:28938"/>
        <dbReference type="ChEBI" id="CHEBI:36655"/>
        <dbReference type="ChEBI" id="CHEBI:57305"/>
        <dbReference type="EC" id="1.4.3.19"/>
    </reaction>
</comment>
<dbReference type="PANTHER" id="PTHR13847">
    <property type="entry name" value="SARCOSINE DEHYDROGENASE-RELATED"/>
    <property type="match status" value="1"/>
</dbReference>
<name>A0ABV4YU00_9BACI</name>
<protein>
    <recommendedName>
        <fullName evidence="5">glycine oxidase</fullName>
        <ecNumber evidence="5">1.4.3.19</ecNumber>
    </recommendedName>
</protein>
<dbReference type="SUPFAM" id="SSF54373">
    <property type="entry name" value="FAD-linked reductases, C-terminal domain"/>
    <property type="match status" value="1"/>
</dbReference>
<proteinExistence type="predicted"/>
<dbReference type="EMBL" id="JAROBZ020000001">
    <property type="protein sequence ID" value="MFB3167573.1"/>
    <property type="molecule type" value="Genomic_DNA"/>
</dbReference>
<comment type="pathway">
    <text evidence="1">Cofactor biosynthesis; thiamine diphosphate biosynthesis.</text>
</comment>
<feature type="domain" description="FAD dependent oxidoreductase" evidence="6">
    <location>
        <begin position="9"/>
        <end position="355"/>
    </location>
</feature>
<accession>A0ABV4YU00</accession>
<reference evidence="7 8" key="1">
    <citation type="submission" date="2024-05" db="EMBL/GenBank/DDBJ databases">
        <authorList>
            <person name="Venkateswaran K."/>
        </authorList>
    </citation>
    <scope>NUCLEOTIDE SEQUENCE [LARGE SCALE GENOMIC DNA]</scope>
    <source>
        <strain evidence="7 8">179-C4-2-HS</strain>
    </source>
</reference>
<dbReference type="Pfam" id="PF01266">
    <property type="entry name" value="DAO"/>
    <property type="match status" value="1"/>
</dbReference>
<keyword evidence="8" id="KW-1185">Reference proteome</keyword>